<dbReference type="GO" id="GO:0003677">
    <property type="term" value="F:DNA binding"/>
    <property type="evidence" value="ECO:0007669"/>
    <property type="project" value="UniProtKB-KW"/>
</dbReference>
<evidence type="ECO:0000313" key="17">
    <source>
        <dbReference type="Proteomes" id="UP000694680"/>
    </source>
</evidence>
<keyword evidence="8" id="KW-0805">Transcription regulation</keyword>
<feature type="region of interest" description="Disordered" evidence="14">
    <location>
        <begin position="1570"/>
        <end position="1594"/>
    </location>
</feature>
<feature type="region of interest" description="Disordered" evidence="14">
    <location>
        <begin position="2206"/>
        <end position="2236"/>
    </location>
</feature>
<feature type="domain" description="C2H2-type" evidence="15">
    <location>
        <begin position="594"/>
        <end position="623"/>
    </location>
</feature>
<evidence type="ECO:0000256" key="13">
    <source>
        <dbReference type="SAM" id="Coils"/>
    </source>
</evidence>
<proteinExistence type="inferred from homology"/>
<accession>A0A8C5ENW4</accession>
<feature type="compositionally biased region" description="Polar residues" evidence="14">
    <location>
        <begin position="1088"/>
        <end position="1101"/>
    </location>
</feature>
<dbReference type="PROSITE" id="PS00028">
    <property type="entry name" value="ZINC_FINGER_C2H2_1"/>
    <property type="match status" value="12"/>
</dbReference>
<feature type="compositionally biased region" description="Polar residues" evidence="14">
    <location>
        <begin position="1238"/>
        <end position="1247"/>
    </location>
</feature>
<evidence type="ECO:0000256" key="10">
    <source>
        <dbReference type="ARBA" id="ARBA00023163"/>
    </source>
</evidence>
<evidence type="ECO:0000256" key="4">
    <source>
        <dbReference type="ARBA" id="ARBA00022723"/>
    </source>
</evidence>
<feature type="region of interest" description="Disordered" evidence="14">
    <location>
        <begin position="1238"/>
        <end position="1260"/>
    </location>
</feature>
<comment type="subcellular location">
    <subcellularLocation>
        <location evidence="1">Nucleus</location>
    </subcellularLocation>
</comment>
<dbReference type="Gene3D" id="3.30.160.60">
    <property type="entry name" value="Classic Zinc Finger"/>
    <property type="match status" value="6"/>
</dbReference>
<keyword evidence="9" id="KW-0238">DNA-binding</keyword>
<keyword evidence="3" id="KW-0597">Phosphoprotein</keyword>
<feature type="compositionally biased region" description="Polar residues" evidence="14">
    <location>
        <begin position="1584"/>
        <end position="1594"/>
    </location>
</feature>
<keyword evidence="7" id="KW-0862">Zinc</keyword>
<dbReference type="Pfam" id="PF00096">
    <property type="entry name" value="zf-C2H2"/>
    <property type="match status" value="2"/>
</dbReference>
<reference evidence="16" key="2">
    <citation type="submission" date="2025-08" db="UniProtKB">
        <authorList>
            <consortium name="Ensembl"/>
        </authorList>
    </citation>
    <scope>IDENTIFICATION</scope>
</reference>
<feature type="region of interest" description="Disordered" evidence="14">
    <location>
        <begin position="1783"/>
        <end position="1809"/>
    </location>
</feature>
<feature type="domain" description="C2H2-type" evidence="15">
    <location>
        <begin position="1885"/>
        <end position="1915"/>
    </location>
</feature>
<feature type="domain" description="C2H2-type" evidence="15">
    <location>
        <begin position="1737"/>
        <end position="1765"/>
    </location>
</feature>
<comment type="similarity">
    <text evidence="2">Belongs to the krueppel C2H2-type zinc-finger protein family.</text>
</comment>
<reference evidence="16" key="1">
    <citation type="submission" date="2020-06" db="EMBL/GenBank/DDBJ databases">
        <authorList>
            <consortium name="Wellcome Sanger Institute Data Sharing"/>
        </authorList>
    </citation>
    <scope>NUCLEOTIDE SEQUENCE [LARGE SCALE GENOMIC DNA]</scope>
</reference>
<evidence type="ECO:0000256" key="8">
    <source>
        <dbReference type="ARBA" id="ARBA00023015"/>
    </source>
</evidence>
<evidence type="ECO:0000256" key="5">
    <source>
        <dbReference type="ARBA" id="ARBA00022737"/>
    </source>
</evidence>
<feature type="domain" description="C2H2-type" evidence="15">
    <location>
        <begin position="720"/>
        <end position="744"/>
    </location>
</feature>
<keyword evidence="13" id="KW-0175">Coiled coil</keyword>
<feature type="domain" description="C2H2-type" evidence="15">
    <location>
        <begin position="503"/>
        <end position="530"/>
    </location>
</feature>
<keyword evidence="11" id="KW-0539">Nucleus</keyword>
<evidence type="ECO:0000256" key="1">
    <source>
        <dbReference type="ARBA" id="ARBA00004123"/>
    </source>
</evidence>
<dbReference type="PROSITE" id="PS50157">
    <property type="entry name" value="ZINC_FINGER_C2H2_2"/>
    <property type="match status" value="9"/>
</dbReference>
<evidence type="ECO:0000256" key="6">
    <source>
        <dbReference type="ARBA" id="ARBA00022771"/>
    </source>
</evidence>
<dbReference type="Ensembl" id="ENSGWIT00000026061.1">
    <property type="protein sequence ID" value="ENSGWIP00000023801.1"/>
    <property type="gene ID" value="ENSGWIG00000012687.1"/>
</dbReference>
<dbReference type="InterPro" id="IPR058902">
    <property type="entry name" value="zf_C2H2_ZNF292/Rlf"/>
</dbReference>
<dbReference type="InterPro" id="IPR057986">
    <property type="entry name" value="TPR_Rlf/292/654"/>
</dbReference>
<feature type="domain" description="C2H2-type" evidence="15">
    <location>
        <begin position="2037"/>
        <end position="2067"/>
    </location>
</feature>
<feature type="domain" description="C2H2-type" evidence="15">
    <location>
        <begin position="663"/>
        <end position="692"/>
    </location>
</feature>
<dbReference type="Pfam" id="PF26218">
    <property type="entry name" value="zf_C2H2_ZNF292"/>
    <property type="match status" value="2"/>
</dbReference>
<feature type="domain" description="C2H2-type" evidence="15">
    <location>
        <begin position="692"/>
        <end position="716"/>
    </location>
</feature>
<evidence type="ECO:0000313" key="16">
    <source>
        <dbReference type="Ensembl" id="ENSGWIP00000023801.1"/>
    </source>
</evidence>
<dbReference type="InterPro" id="IPR036236">
    <property type="entry name" value="Znf_C2H2_sf"/>
</dbReference>
<dbReference type="SUPFAM" id="SSF57667">
    <property type="entry name" value="beta-beta-alpha zinc fingers"/>
    <property type="match status" value="3"/>
</dbReference>
<dbReference type="SMART" id="SM00355">
    <property type="entry name" value="ZnF_C2H2"/>
    <property type="match status" value="15"/>
</dbReference>
<dbReference type="PANTHER" id="PTHR15507">
    <property type="entry name" value="ZINC FINGER PROTEIN RLF"/>
    <property type="match status" value="1"/>
</dbReference>
<name>A0A8C5ENW4_GOUWI</name>
<keyword evidence="17" id="KW-1185">Reference proteome</keyword>
<sequence length="2414" mass="273126">PNTLVEYAGRWKVEEEPLPLVEVYIVALLSYAQASPYLSLETENVPLVVERLSLSFLELLLSLKDFPDRLWQQFKLSVQVSFAHSKLEENGITQLTLLSTLAHYDGVWTNSILQGLLSNEKLEKFLVQEGPVLLEMRVKQLMKEGQLDKAALLAKTCSEASALQGKGSFKQTYLVCLCTTSEQTQLMDEVSEDCKEGLEMICNLESDGDEKSALSLCSAFLTRQLLQEDSYCSWELTLFWSKLMKRLEPSEQAFLDKCRQMSLLSKTVFHILFLIKVIQSEVDNVGLPVCIEMCIRALRVESDDRNMKATLCKTISCLLPNDLEVKRACQLTEFLLEPTVDSYYAVETLYNEPDQKIEEENMPITNSLRCDLLLVFKTHWPFDPEFWDWKTLKRNCLSLMGEEASIVSSIDLLNDNEGPEEDLHSPKDFGNTDYPQDGSYELNEFEDKKKKNQELKKLKEKDLISAKFRNWQAYMQYCVLCDKEFLGHRIVRHAQTHLYQGVYTCPICTQTFNSKETLIPHVTSHVKESCKERLNAMNKSLAISQIGIPFIAADGVKNHQEPHQNGVPPLQNSALVSRVEGKTEKCSTDVFEENACPVGTCKRNFKFFRNLLAHVKNHTDDEEAKSFLEMQSKKVVCQYCRRHFVSVTHLNDHLQVHCGAKPYICIQLNCNASFMSNTELLMHKKTHTMFKVRCMFPNCGKVFNKAFKLYDHEARHYKTFTCQMPDCGKVFQSQQQLDTHFAMHQERLVKEEGNYHHTVQKPKSLLEQMVCSPAIIKKEITKSIKSGASICDKAYHKPMLSSSLSKPLQSTVGKGTQSRIKVEPQKTTCPISLAPSLTSAVIQSGCSHLSDVTKHQQTLPDQLDYMRGLHPIQSQPPNKVDLGHNSQRQMFSCAVKDKAHIYTPDSLLPVTTSYVSPVLESAKPAEPTMMQLLPPTVSSHQFPGDRAENGAGSSESTGPPIEQRARYHCALETCTRHYSCYKSAAKHMKTVHPEFYEQWKDNRSKLMITYAPVLNKPSVKHLNKAPLMKSPQPNKALAHTVQRQNVIQSSFKASRALPSSAQNSGASLSIEDVINTILLSQLGSKRNSETTQSQILGSQKCQPVKDNEHIQDSLSSSQPFPSDLQGIPLANSASASIPLNPPSCSTLGTQDNGVADFVESTMDSKALVAHSLYSTHAKDLSQPGKNCSPYSAKTQSNIVQTAVLPEETKKFRNHIQPSFPTSDGANRTIGAINFQNNSTKTTVSKSPPENAKLIPKKGRTKWPGIHKDGKIFCSRCFREFHSPRSLGGHLSKRDICKPYKVTEINPELPSSFLDLLNSEKTVSPNQSQLSYNTTGVFQKSQSSVTSAPAAQKDFITFPYSQDNLPAYGNEEPSNIIQQIITHPNMSDLFNSPSPQLPFQNHCLPFSAVLPENSVIQHTENVQVKQAENLFRAHYPPASSNTFSKKDFSDPLLSKILIENPSTATQDITPINPVISRELLAAEYRSETAVQTPDPIPQSLIQTQLSDTVPSSASSGKLAPIELKNPEQNIKKRLREQILAGEFQRRNYIIESSNTNHNVAFVSSDIKCRSNDSESTRLSRDPSSKPMTPGTTDISQLQTSQSFTCFRHVAPLEQDDLSPMGILPTNPDSESYQQSSSQLQCMAEIQCAFERLDLVKESSDLTYKETLTPSTVTYAKNQAPMAKETPAVKVMTFFCEKRECAFNTLSSEALWKHLSKAHGYTLEMVNGVKRRYGLYAPFKCLKCVKSFTRNSNLRAHYFTLHKLSRKEVEDIDQQRKMAKAAEVSALQSSKMKTNKGPNASATSAVNSQEQSTKPCLVKDFKHSHPPQTSMPCLTANITSHQCQKDNPCCLQWWKWHNIRVNPKVELLKKRREKKPHPDALSPYKPYRCVHQGCLAAFTIQHNLILHYRVVHQSALSALEVKQAQDHIEEAGKEIKQEEEDMEEPEEDHPQISEFRCQVKDCCCVFLRVSGLFQHYIQVHEMLLDRVHHLLSTMRLGKFSCGHQGCTETFTKAWNYIAHVKDMHKDIKLAKPEHLIRSFKCEIAGCDRSYATKSNMLRHIMKNHQDQSKLKHQIIKEEKTKQTSKPLLHQIPKTNNGKENIESNKKFLLKSKVVKRVRTSKTSHWAKYGKPSLKTKVEALEMCTKGFPLQYPCMIKECDSVMKSERNILKHYLGHGLSEKYLEQQRSHFIFCKKVPRLRCRLIRSDDSRSDNTTDISDNEIASDPGLAEKNESSKPALRRRTIATIPVALIDTKSVILKRKRGRPRKLIEKIVKRKRITRTKKVQVFHRKKQTKSSSSATVKGDKHELSVPLGSFRPMGFEMSFLNFLQQASPSEHPLMGKVPVVNIWRSPSSLNTKDIRVRFSNKHKEASLCNVHVNLDGTFSLFSEKMLRQLQELQPTVLLSWYHNDPCGTMRL</sequence>
<dbReference type="Pfam" id="PF25580">
    <property type="entry name" value="TPR_Rlf"/>
    <property type="match status" value="1"/>
</dbReference>
<organism evidence="16 17">
    <name type="scientific">Gouania willdenowi</name>
    <name type="common">Blunt-snouted clingfish</name>
    <name type="synonym">Lepadogaster willdenowi</name>
    <dbReference type="NCBI Taxonomy" id="441366"/>
    <lineage>
        <taxon>Eukaryota</taxon>
        <taxon>Metazoa</taxon>
        <taxon>Chordata</taxon>
        <taxon>Craniata</taxon>
        <taxon>Vertebrata</taxon>
        <taxon>Euteleostomi</taxon>
        <taxon>Actinopterygii</taxon>
        <taxon>Neopterygii</taxon>
        <taxon>Teleostei</taxon>
        <taxon>Neoteleostei</taxon>
        <taxon>Acanthomorphata</taxon>
        <taxon>Ovalentaria</taxon>
        <taxon>Blenniimorphae</taxon>
        <taxon>Blenniiformes</taxon>
        <taxon>Gobiesocoidei</taxon>
        <taxon>Gobiesocidae</taxon>
        <taxon>Gobiesocinae</taxon>
        <taxon>Gouania</taxon>
    </lineage>
</organism>
<evidence type="ECO:0000256" key="11">
    <source>
        <dbReference type="ARBA" id="ARBA00023242"/>
    </source>
</evidence>
<dbReference type="Proteomes" id="UP000694680">
    <property type="component" value="Chromosome 24"/>
</dbReference>
<protein>
    <recommendedName>
        <fullName evidence="15">C2H2-type domain-containing protein</fullName>
    </recommendedName>
</protein>
<feature type="compositionally biased region" description="Basic and acidic residues" evidence="14">
    <location>
        <begin position="1570"/>
        <end position="1582"/>
    </location>
</feature>
<evidence type="ECO:0000256" key="9">
    <source>
        <dbReference type="ARBA" id="ARBA00023125"/>
    </source>
</evidence>
<gene>
    <name evidence="16" type="primary">znf292b</name>
</gene>
<dbReference type="Pfam" id="PF25420">
    <property type="entry name" value="zf-C2H2_ZN292"/>
    <property type="match status" value="1"/>
</dbReference>
<feature type="coiled-coil region" evidence="13">
    <location>
        <begin position="1919"/>
        <end position="1946"/>
    </location>
</feature>
<keyword evidence="10" id="KW-0804">Transcription</keyword>
<evidence type="ECO:0000256" key="3">
    <source>
        <dbReference type="ARBA" id="ARBA00022553"/>
    </source>
</evidence>
<evidence type="ECO:0000256" key="14">
    <source>
        <dbReference type="SAM" id="MobiDB-lite"/>
    </source>
</evidence>
<dbReference type="GO" id="GO:0000981">
    <property type="term" value="F:DNA-binding transcription factor activity, RNA polymerase II-specific"/>
    <property type="evidence" value="ECO:0007669"/>
    <property type="project" value="TreeGrafter"/>
</dbReference>
<evidence type="ECO:0000256" key="7">
    <source>
        <dbReference type="ARBA" id="ARBA00022833"/>
    </source>
</evidence>
<feature type="compositionally biased region" description="Polar residues" evidence="14">
    <location>
        <begin position="1784"/>
        <end position="1809"/>
    </location>
</feature>
<dbReference type="GO" id="GO:0005634">
    <property type="term" value="C:nucleus"/>
    <property type="evidence" value="ECO:0007669"/>
    <property type="project" value="UniProtKB-SubCell"/>
</dbReference>
<evidence type="ECO:0000259" key="15">
    <source>
        <dbReference type="PROSITE" id="PS50157"/>
    </source>
</evidence>
<keyword evidence="6 12" id="KW-0863">Zinc-finger</keyword>
<keyword evidence="4" id="KW-0479">Metal-binding</keyword>
<dbReference type="InterPro" id="IPR052251">
    <property type="entry name" value="GH-ZnFinger_Regulators"/>
</dbReference>
<keyword evidence="5" id="KW-0677">Repeat</keyword>
<evidence type="ECO:0000256" key="2">
    <source>
        <dbReference type="ARBA" id="ARBA00006991"/>
    </source>
</evidence>
<feature type="region of interest" description="Disordered" evidence="14">
    <location>
        <begin position="1088"/>
        <end position="1127"/>
    </location>
</feature>
<evidence type="ECO:0000256" key="12">
    <source>
        <dbReference type="PROSITE-ProRule" id="PRU00042"/>
    </source>
</evidence>
<reference evidence="16" key="3">
    <citation type="submission" date="2025-09" db="UniProtKB">
        <authorList>
            <consortium name="Ensembl"/>
        </authorList>
    </citation>
    <scope>IDENTIFICATION</scope>
</reference>
<dbReference type="GO" id="GO:0008270">
    <property type="term" value="F:zinc ion binding"/>
    <property type="evidence" value="ECO:0007669"/>
    <property type="project" value="UniProtKB-KW"/>
</dbReference>
<feature type="domain" description="C2H2-type" evidence="15">
    <location>
        <begin position="635"/>
        <end position="662"/>
    </location>
</feature>
<feature type="region of interest" description="Disordered" evidence="14">
    <location>
        <begin position="937"/>
        <end position="961"/>
    </location>
</feature>
<dbReference type="InterPro" id="IPR013087">
    <property type="entry name" value="Znf_C2H2_type"/>
</dbReference>
<dbReference type="PANTHER" id="PTHR15507:SF14">
    <property type="entry name" value="ZINC FINGER PROTEIN 292"/>
    <property type="match status" value="1"/>
</dbReference>